<evidence type="ECO:0000313" key="3">
    <source>
        <dbReference type="Proteomes" id="UP000824469"/>
    </source>
</evidence>
<dbReference type="AlphaFoldDB" id="A0AA38CJZ3"/>
<accession>A0AA38CJZ3</accession>
<feature type="non-terminal residue" evidence="2">
    <location>
        <position position="263"/>
    </location>
</feature>
<dbReference type="Gene3D" id="3.30.40.10">
    <property type="entry name" value="Zinc/RING finger domain, C3HC4 (zinc finger)"/>
    <property type="match status" value="1"/>
</dbReference>
<evidence type="ECO:0000313" key="2">
    <source>
        <dbReference type="EMBL" id="KAH9301820.1"/>
    </source>
</evidence>
<evidence type="ECO:0000259" key="1">
    <source>
        <dbReference type="Pfam" id="PF13639"/>
    </source>
</evidence>
<feature type="non-terminal residue" evidence="2">
    <location>
        <position position="1"/>
    </location>
</feature>
<organism evidence="2 3">
    <name type="scientific">Taxus chinensis</name>
    <name type="common">Chinese yew</name>
    <name type="synonym">Taxus wallichiana var. chinensis</name>
    <dbReference type="NCBI Taxonomy" id="29808"/>
    <lineage>
        <taxon>Eukaryota</taxon>
        <taxon>Viridiplantae</taxon>
        <taxon>Streptophyta</taxon>
        <taxon>Embryophyta</taxon>
        <taxon>Tracheophyta</taxon>
        <taxon>Spermatophyta</taxon>
        <taxon>Pinopsida</taxon>
        <taxon>Pinidae</taxon>
        <taxon>Conifers II</taxon>
        <taxon>Cupressales</taxon>
        <taxon>Taxaceae</taxon>
        <taxon>Taxus</taxon>
    </lineage>
</organism>
<name>A0AA38CJZ3_TAXCH</name>
<dbReference type="SUPFAM" id="SSF57850">
    <property type="entry name" value="RING/U-box"/>
    <property type="match status" value="1"/>
</dbReference>
<comment type="caution">
    <text evidence="2">The sequence shown here is derived from an EMBL/GenBank/DDBJ whole genome shotgun (WGS) entry which is preliminary data.</text>
</comment>
<reference evidence="2 3" key="1">
    <citation type="journal article" date="2021" name="Nat. Plants">
        <title>The Taxus genome provides insights into paclitaxel biosynthesis.</title>
        <authorList>
            <person name="Xiong X."/>
            <person name="Gou J."/>
            <person name="Liao Q."/>
            <person name="Li Y."/>
            <person name="Zhou Q."/>
            <person name="Bi G."/>
            <person name="Li C."/>
            <person name="Du R."/>
            <person name="Wang X."/>
            <person name="Sun T."/>
            <person name="Guo L."/>
            <person name="Liang H."/>
            <person name="Lu P."/>
            <person name="Wu Y."/>
            <person name="Zhang Z."/>
            <person name="Ro D.K."/>
            <person name="Shang Y."/>
            <person name="Huang S."/>
            <person name="Yan J."/>
        </authorList>
    </citation>
    <scope>NUCLEOTIDE SEQUENCE [LARGE SCALE GENOMIC DNA]</scope>
    <source>
        <strain evidence="2">Ta-2019</strain>
    </source>
</reference>
<dbReference type="InterPro" id="IPR001841">
    <property type="entry name" value="Znf_RING"/>
</dbReference>
<dbReference type="OMA" id="MHEERSI"/>
<dbReference type="Pfam" id="PF13639">
    <property type="entry name" value="zf-RING_2"/>
    <property type="match status" value="1"/>
</dbReference>
<dbReference type="PANTHER" id="PTHR46400:SF5">
    <property type="entry name" value="RING-TYPE DOMAIN-CONTAINING PROTEIN"/>
    <property type="match status" value="1"/>
</dbReference>
<dbReference type="InterPro" id="IPR013083">
    <property type="entry name" value="Znf_RING/FYVE/PHD"/>
</dbReference>
<feature type="domain" description="RING-type" evidence="1">
    <location>
        <begin position="227"/>
        <end position="262"/>
    </location>
</feature>
<dbReference type="GO" id="GO:0046621">
    <property type="term" value="P:negative regulation of organ growth"/>
    <property type="evidence" value="ECO:0007669"/>
    <property type="project" value="InterPro"/>
</dbReference>
<dbReference type="GO" id="GO:0004842">
    <property type="term" value="F:ubiquitin-protein transferase activity"/>
    <property type="evidence" value="ECO:0007669"/>
    <property type="project" value="InterPro"/>
</dbReference>
<dbReference type="PANTHER" id="PTHR46400">
    <property type="entry name" value="RING/U-BOX SUPERFAMILY PROTEIN"/>
    <property type="match status" value="1"/>
</dbReference>
<dbReference type="EMBL" id="JAHRHJ020000009">
    <property type="protein sequence ID" value="KAH9301820.1"/>
    <property type="molecule type" value="Genomic_DNA"/>
</dbReference>
<dbReference type="InterPro" id="IPR033276">
    <property type="entry name" value="BB"/>
</dbReference>
<gene>
    <name evidence="2" type="ORF">KI387_013403</name>
</gene>
<dbReference type="FunFam" id="3.30.40.10:FF:000226">
    <property type="entry name" value="E3 ubiquitin ligase BIG BROTHER"/>
    <property type="match status" value="1"/>
</dbReference>
<sequence>SESRGIAEQATEPGSVIFRKKKLKAKMNRGQQLEEHYINTGFPCMVTDSFMDLFEDLNYVHSDFALAEALQDQESAYWSFQTYSDKQGITGSTSSNSPYGYAQNFEGNQHETNTRDSAINLDNHSHLNNDEVLARVLQETEDFEDITHMMAAAHIEECNRGHHVESTNNQGTWQDNIDPDNMTYEELVELGEAVGTHNKGLCPDLIDCLPISKYKPKLSWKRKNSDRCVICHMDYKRGDRMINLPCKHLYHAECVTRWLQINK</sequence>
<keyword evidence="3" id="KW-1185">Reference proteome</keyword>
<proteinExistence type="predicted"/>
<dbReference type="GO" id="GO:0016567">
    <property type="term" value="P:protein ubiquitination"/>
    <property type="evidence" value="ECO:0007669"/>
    <property type="project" value="InterPro"/>
</dbReference>
<dbReference type="Proteomes" id="UP000824469">
    <property type="component" value="Unassembled WGS sequence"/>
</dbReference>
<protein>
    <recommendedName>
        <fullName evidence="1">RING-type domain-containing protein</fullName>
    </recommendedName>
</protein>